<evidence type="ECO:0000313" key="1">
    <source>
        <dbReference type="EMBL" id="KAI7996404.1"/>
    </source>
</evidence>
<protein>
    <submittedName>
        <fullName evidence="1">Protein argonaute 3</fullName>
    </submittedName>
</protein>
<dbReference type="EMBL" id="CM045767">
    <property type="protein sequence ID" value="KAI7996404.1"/>
    <property type="molecule type" value="Genomic_DNA"/>
</dbReference>
<name>A0ACC0G6D9_9ERIC</name>
<proteinExistence type="predicted"/>
<accession>A0ACC0G6D9</accession>
<gene>
    <name evidence="1" type="ORF">LOK49_LG10G02965</name>
</gene>
<comment type="caution">
    <text evidence="1">The sequence shown here is derived from an EMBL/GenBank/DDBJ whole genome shotgun (WGS) entry which is preliminary data.</text>
</comment>
<keyword evidence="2" id="KW-1185">Reference proteome</keyword>
<evidence type="ECO:0000313" key="2">
    <source>
        <dbReference type="Proteomes" id="UP001060215"/>
    </source>
</evidence>
<sequence>MERDGGRNYSRGRGGAALPRSGGDGGNRGGRGGNGGGGRGRGQGGGGRGGARAWGPSELSQNQGQGGGGGGGGRGGGARAWAPPQQGQNQGGGGGGGGGRGGGGARAWGPSQSGGQQWVDRAVRGGPVGGGGGAYRPPAPLQQVQGVGVGPTSGVWSGRPWSGSPVAGQSSSQPPIQPVPVSQKLPEQALPDIKQLQISEKTPSSSILGGSSEKKIVPIKRPDNGGTLAFRNTRLLANHFPVKFNPQSIIMHYDVDIKPNMPPGSRAAKRPISKSDLRLITDKLFSDDPTRFPELISTYDGEKNIFSAVPLPTGTFYVELSGGEDTAPRSYRFTIELVNELKVSKLNDYLRGMLSYVPREIFQGMDLVMKDNPSRHMISVGRSFFSKEFRPNDDLGYGVAAFRGFQQSLKATAQGLALCLDSSVLAFRKRLPVLDFLMEQGFQLNDVRTSRREVMREVMHVLKGLKVHVTHRLTNQKYTIAGFSDQNTRDITFTLEDREGENPPREIGLVEYFREKYNRELRYQDMPSVDLGKGNRKNYVPMEFCVLVDGQRYPKEHLDRDQALFLKQISLPRPRERKDTIYGMVRSEDGPCGDVAQNFGIEVKKDMTRLLGRGMEPPVLKVGSSTGSAVVLRIPDKDKCQWNLLGKSVMEGMPLDRWALIDFTANDRYNKLNPDRFIPNLRDRCYNLGIQVEDPVACRFTNMNKFSSLAAIQELLDSVVKEASRNCKGKLQLIFCVMSGKHDGYKYLKWVSETQIGVLTQCCIVGIANKGKDQDLANIALKLNCKLGGSNVELNGLLPGFEGDEHVMFVGADVNHPKAFNASCPSIAAVVASVNWPAANRYVARICPQEHRKEKIVNFGPMCLDLVNTYAKLNKVKPKKIVVFRDGVSEGQFDMVLNEELMDLKNAIYEGNYRPMITLVVAQKRHQTRLFLENERDGGASGNVPPGTVVDTTIVHPFEFDFYLCSHYGNLGTSKPTHYYCLFDENKFTSDKLQKLIYDLCYTFARCTKPVSLVPPVYYADLVAYRGRQYQEVVMEFQPPPSVSSSSSSSSSSAASLNERFYVLHLDLKDTMFFI</sequence>
<organism evidence="1 2">
    <name type="scientific">Camellia lanceoleosa</name>
    <dbReference type="NCBI Taxonomy" id="1840588"/>
    <lineage>
        <taxon>Eukaryota</taxon>
        <taxon>Viridiplantae</taxon>
        <taxon>Streptophyta</taxon>
        <taxon>Embryophyta</taxon>
        <taxon>Tracheophyta</taxon>
        <taxon>Spermatophyta</taxon>
        <taxon>Magnoliopsida</taxon>
        <taxon>eudicotyledons</taxon>
        <taxon>Gunneridae</taxon>
        <taxon>Pentapetalae</taxon>
        <taxon>asterids</taxon>
        <taxon>Ericales</taxon>
        <taxon>Theaceae</taxon>
        <taxon>Camellia</taxon>
    </lineage>
</organism>
<reference evidence="1 2" key="1">
    <citation type="journal article" date="2022" name="Plant J.">
        <title>Chromosome-level genome of Camellia lanceoleosa provides a valuable resource for understanding genome evolution and self-incompatibility.</title>
        <authorList>
            <person name="Gong W."/>
            <person name="Xiao S."/>
            <person name="Wang L."/>
            <person name="Liao Z."/>
            <person name="Chang Y."/>
            <person name="Mo W."/>
            <person name="Hu G."/>
            <person name="Li W."/>
            <person name="Zhao G."/>
            <person name="Zhu H."/>
            <person name="Hu X."/>
            <person name="Ji K."/>
            <person name="Xiang X."/>
            <person name="Song Q."/>
            <person name="Yuan D."/>
            <person name="Jin S."/>
            <person name="Zhang L."/>
        </authorList>
    </citation>
    <scope>NUCLEOTIDE SEQUENCE [LARGE SCALE GENOMIC DNA]</scope>
    <source>
        <strain evidence="1">SQ_2022a</strain>
    </source>
</reference>
<dbReference type="Proteomes" id="UP001060215">
    <property type="component" value="Chromosome 10"/>
</dbReference>